<feature type="region of interest" description="Disordered" evidence="1">
    <location>
        <begin position="771"/>
        <end position="830"/>
    </location>
</feature>
<reference evidence="2" key="1">
    <citation type="submission" date="2013-10" db="EMBL/GenBank/DDBJ databases">
        <title>Genomic analysis of the causative agents of coccidiosis in chickens.</title>
        <authorList>
            <person name="Reid A.J."/>
            <person name="Blake D."/>
            <person name="Billington K."/>
            <person name="Browne H."/>
            <person name="Dunn M."/>
            <person name="Hung S."/>
            <person name="Kawahara F."/>
            <person name="Miranda-Saavedra D."/>
            <person name="Mourier T."/>
            <person name="Nagra H."/>
            <person name="Otto T.D."/>
            <person name="Rawlings N."/>
            <person name="Sanchez A."/>
            <person name="Sanders M."/>
            <person name="Subramaniam C."/>
            <person name="Tay Y."/>
            <person name="Dear P."/>
            <person name="Doerig C."/>
            <person name="Gruber A."/>
            <person name="Parkinson J."/>
            <person name="Shirley M."/>
            <person name="Wan K.L."/>
            <person name="Berriman M."/>
            <person name="Tomley F."/>
            <person name="Pain A."/>
        </authorList>
    </citation>
    <scope>NUCLEOTIDE SEQUENCE [LARGE SCALE GENOMIC DNA]</scope>
    <source>
        <strain evidence="2">Houghton</strain>
    </source>
</reference>
<accession>U6GK62</accession>
<dbReference type="InterPro" id="IPR001680">
    <property type="entry name" value="WD40_rpt"/>
</dbReference>
<keyword evidence="3" id="KW-1185">Reference proteome</keyword>
<feature type="compositionally biased region" description="Polar residues" evidence="1">
    <location>
        <begin position="796"/>
        <end position="808"/>
    </location>
</feature>
<evidence type="ECO:0000256" key="1">
    <source>
        <dbReference type="SAM" id="MobiDB-lite"/>
    </source>
</evidence>
<dbReference type="GO" id="GO:0034455">
    <property type="term" value="C:t-UTP complex"/>
    <property type="evidence" value="ECO:0007669"/>
    <property type="project" value="TreeGrafter"/>
</dbReference>
<dbReference type="PANTHER" id="PTHR44163:SF1">
    <property type="entry name" value="U3 SMALL NUCLEOLAR RNA-ASSOCIATED PROTEIN 4 HOMOLOG"/>
    <property type="match status" value="1"/>
</dbReference>
<dbReference type="OrthoDB" id="8883818at2759"/>
<dbReference type="GO" id="GO:0003723">
    <property type="term" value="F:RNA binding"/>
    <property type="evidence" value="ECO:0007669"/>
    <property type="project" value="TreeGrafter"/>
</dbReference>
<dbReference type="InterPro" id="IPR036322">
    <property type="entry name" value="WD40_repeat_dom_sf"/>
</dbReference>
<dbReference type="AlphaFoldDB" id="U6GK62"/>
<evidence type="ECO:0008006" key="4">
    <source>
        <dbReference type="Google" id="ProtNLM"/>
    </source>
</evidence>
<feature type="compositionally biased region" description="Basic and acidic residues" evidence="1">
    <location>
        <begin position="484"/>
        <end position="494"/>
    </location>
</feature>
<gene>
    <name evidence="2" type="ORF">EPH_0008690</name>
</gene>
<feature type="region of interest" description="Disordered" evidence="1">
    <location>
        <begin position="305"/>
        <end position="333"/>
    </location>
</feature>
<evidence type="ECO:0000313" key="2">
    <source>
        <dbReference type="EMBL" id="CDI79982.1"/>
    </source>
</evidence>
<dbReference type="InterPro" id="IPR046351">
    <property type="entry name" value="UTP4"/>
</dbReference>
<dbReference type="Gene3D" id="2.130.10.10">
    <property type="entry name" value="YVTN repeat-like/Quinoprotein amine dehydrogenase"/>
    <property type="match status" value="2"/>
</dbReference>
<protein>
    <recommendedName>
        <fullName evidence="4">WD domain, G-beta repeat-containing protein</fullName>
    </recommendedName>
</protein>
<reference evidence="2" key="2">
    <citation type="submission" date="2013-10" db="EMBL/GenBank/DDBJ databases">
        <authorList>
            <person name="Aslett M."/>
        </authorList>
    </citation>
    <scope>NUCLEOTIDE SEQUENCE [LARGE SCALE GENOMIC DNA]</scope>
    <source>
        <strain evidence="2">Houghton</strain>
    </source>
</reference>
<evidence type="ECO:0000313" key="3">
    <source>
        <dbReference type="Proteomes" id="UP000018201"/>
    </source>
</evidence>
<dbReference type="EMBL" id="HG691779">
    <property type="protein sequence ID" value="CDI79982.1"/>
    <property type="molecule type" value="Genomic_DNA"/>
</dbReference>
<dbReference type="SUPFAM" id="SSF50978">
    <property type="entry name" value="WD40 repeat-like"/>
    <property type="match status" value="1"/>
</dbReference>
<feature type="region of interest" description="Disordered" evidence="1">
    <location>
        <begin position="469"/>
        <end position="510"/>
    </location>
</feature>
<dbReference type="Proteomes" id="UP000018201">
    <property type="component" value="Unassembled WGS sequence"/>
</dbReference>
<name>U6GK62_9EIME</name>
<proteinExistence type="predicted"/>
<feature type="compositionally biased region" description="Basic residues" evidence="1">
    <location>
        <begin position="495"/>
        <end position="504"/>
    </location>
</feature>
<feature type="compositionally biased region" description="Low complexity" evidence="1">
    <location>
        <begin position="314"/>
        <end position="328"/>
    </location>
</feature>
<dbReference type="GO" id="GO:0032040">
    <property type="term" value="C:small-subunit processome"/>
    <property type="evidence" value="ECO:0007669"/>
    <property type="project" value="TreeGrafter"/>
</dbReference>
<dbReference type="PANTHER" id="PTHR44163">
    <property type="entry name" value="U3 SMALL NUCLEOLAR RNA-ASSOCIATED PROTEIN 4 HOMOLOG"/>
    <property type="match status" value="1"/>
</dbReference>
<feature type="compositionally biased region" description="Polar residues" evidence="1">
    <location>
        <begin position="473"/>
        <end position="483"/>
    </location>
</feature>
<feature type="region of interest" description="Disordered" evidence="1">
    <location>
        <begin position="714"/>
        <end position="738"/>
    </location>
</feature>
<sequence>MALENGPLTGDKSESNTTLVWNLRALRRRSLLLSGDSRGRITLWCLPTCVALQTLHVHVADVLDMQLMVCIDSLIADHCHGDAPTVKRKEEVVLSVGVDGKLSAISRTEEDRWVVRACRYPHLCDSQALACLPRVPGGPDGSLIVTGAADGSIKWMRNLTELAGLKAPCLPFCLSPSLRGLQRPKVIWKKRLLVCPSSTEIGIWDENTSAESPQSPLIKLAKISLQKQSKINCCDAAKDGQLLAVGSNDGLHLFGFHVKELEIQDLQCLGACRIKEMVTALQFVSRSVLACCFFSNKKRKTTNYRRLREGGKAAGSASTSDSAANGAAEKTQKGRGKTEDECCSATSKKWICKDVPSLRETEALPDRLGETDGSFCISFVKISTGMELASVRDLPFPVVYMDLSPDGKKLGCLNSNSSIFVFDVDSLELVYFLPNIFRRGENVANFCFSPDSTRLFVLGTRNGYFLTEPNELDASQSKSNDNNSKCEGKVDAKNRKPQRQRRSVRSIPARQLSREDGSIVHCKWVEEEGTEYVLCMTPSSLYKLSLGDVAASMDADSRPQKEEGKEIRLLNLSSDSEEDRDCQANGYSSQTRSFPRQLKKLRGQRSVMISAPPVYATPFCVPRVLPASLSGPEMCLECVYVVSSAVQIPARQLSREDGSIVHCKWVEEEGTEYVLCMTPSSLYKLSLGDVAASMDADSRPQKEEGKEIRLLNLSSDSEEDRDCQANGYSSQTRSFPRQLKKLRGQRSVMISAPPVYATPFCVPRVLPASLSGPESKEELRGLWSSQGSPCGATPGGTDSTRSTATTPGDSPISHQRGGDRDAPAESSGRKRMFNSIAHTARLLRQSDNKGFVGFALEKCDVPTATQMLPLANGPCSRALVLLEMLSTGTPNESSLPPFNRKRYGT</sequence>
<organism evidence="2 3">
    <name type="scientific">Eimeria praecox</name>
    <dbReference type="NCBI Taxonomy" id="51316"/>
    <lineage>
        <taxon>Eukaryota</taxon>
        <taxon>Sar</taxon>
        <taxon>Alveolata</taxon>
        <taxon>Apicomplexa</taxon>
        <taxon>Conoidasida</taxon>
        <taxon>Coccidia</taxon>
        <taxon>Eucoccidiorida</taxon>
        <taxon>Eimeriorina</taxon>
        <taxon>Eimeriidae</taxon>
        <taxon>Eimeria</taxon>
    </lineage>
</organism>
<dbReference type="Pfam" id="PF00400">
    <property type="entry name" value="WD40"/>
    <property type="match status" value="1"/>
</dbReference>
<dbReference type="GO" id="GO:0000462">
    <property type="term" value="P:maturation of SSU-rRNA from tricistronic rRNA transcript (SSU-rRNA, 5.8S rRNA, LSU-rRNA)"/>
    <property type="evidence" value="ECO:0007669"/>
    <property type="project" value="InterPro"/>
</dbReference>
<dbReference type="InterPro" id="IPR015943">
    <property type="entry name" value="WD40/YVTN_repeat-like_dom_sf"/>
</dbReference>
<feature type="compositionally biased region" description="Polar residues" evidence="1">
    <location>
        <begin position="726"/>
        <end position="735"/>
    </location>
</feature>
<dbReference type="VEuPathDB" id="ToxoDB:EPH_0008690"/>
<dbReference type="GO" id="GO:0030686">
    <property type="term" value="C:90S preribosome"/>
    <property type="evidence" value="ECO:0007669"/>
    <property type="project" value="InterPro"/>
</dbReference>